<proteinExistence type="predicted"/>
<gene>
    <name evidence="3" type="ORF">FK268_12765</name>
</gene>
<feature type="compositionally biased region" description="Basic and acidic residues" evidence="2">
    <location>
        <begin position="93"/>
        <end position="108"/>
    </location>
</feature>
<evidence type="ECO:0000313" key="4">
    <source>
        <dbReference type="Proteomes" id="UP000319792"/>
    </source>
</evidence>
<feature type="coiled-coil region" evidence="1">
    <location>
        <begin position="5"/>
        <end position="32"/>
    </location>
</feature>
<organism evidence="3 4">
    <name type="scientific">Tsukamurella sputi</name>
    <dbReference type="NCBI Taxonomy" id="2591848"/>
    <lineage>
        <taxon>Bacteria</taxon>
        <taxon>Bacillati</taxon>
        <taxon>Actinomycetota</taxon>
        <taxon>Actinomycetes</taxon>
        <taxon>Mycobacteriales</taxon>
        <taxon>Tsukamurellaceae</taxon>
        <taxon>Tsukamurella</taxon>
    </lineage>
</organism>
<name>A0A5C5RM70_9ACTN</name>
<evidence type="ECO:0000256" key="1">
    <source>
        <dbReference type="SAM" id="Coils"/>
    </source>
</evidence>
<accession>A0A5C5RM70</accession>
<protein>
    <submittedName>
        <fullName evidence="3">Uncharacterized protein</fullName>
    </submittedName>
</protein>
<reference evidence="3 4" key="1">
    <citation type="submission" date="2019-08" db="EMBL/GenBank/DDBJ databases">
        <title>Tsukamurella conjunctivitidis sp. nov., Tsukamurella assacharolytica sp. nov. and Tsukamurella sputae sp. nov. isolated from patients with conjunctivitis, bacteraemia (lymphoma) and respiratory infection (sputum) in Hong Kong.</title>
        <authorList>
            <person name="Fok K.M.N."/>
            <person name="Fong J.Y.H."/>
        </authorList>
    </citation>
    <scope>NUCLEOTIDE SEQUENCE [LARGE SCALE GENOMIC DNA]</scope>
    <source>
        <strain evidence="3 4">HKU70</strain>
    </source>
</reference>
<dbReference type="EMBL" id="VIGV01000004">
    <property type="protein sequence ID" value="TWS23185.1"/>
    <property type="molecule type" value="Genomic_DNA"/>
</dbReference>
<dbReference type="RefSeq" id="WP_146434611.1">
    <property type="nucleotide sequence ID" value="NZ_VIGV01000004.1"/>
</dbReference>
<evidence type="ECO:0000256" key="2">
    <source>
        <dbReference type="SAM" id="MobiDB-lite"/>
    </source>
</evidence>
<keyword evidence="1" id="KW-0175">Coiled coil</keyword>
<dbReference type="AlphaFoldDB" id="A0A5C5RM70"/>
<comment type="caution">
    <text evidence="3">The sequence shown here is derived from an EMBL/GenBank/DDBJ whole genome shotgun (WGS) entry which is preliminary data.</text>
</comment>
<keyword evidence="4" id="KW-1185">Reference proteome</keyword>
<dbReference type="Proteomes" id="UP000319792">
    <property type="component" value="Unassembled WGS sequence"/>
</dbReference>
<sequence length="557" mass="60312">MNEELTNIHTQLAAHQQQIADAQQRLTALEAGRGAQAGGDLLGLLTTALGVASRFARTAAEAQAVQEKPVEEPRRRERRAGGLAARLAELREEAARAASEDEHRDHMRTPATNGGPLFPIEDRSGFRTDPAATYAGQTAPRRTLPPEAPVRLWNREHTDHLDVIGRAVPGGEHAICVRIREDQADDARLWIAERFEADESVFVAWMDREWELGQYLAGGRRPGLLLTLDPIPKPPRVDEVLGKGVNKIQVNAESPYAGPFPNLAKGDRIGVEHPDTGEVTTHEFSGNPAQPVADEPDHAGRWRAVETMGRALAAATEPPCAFPHPDRLLLCDRPEGHQGPHNAVDKAHSGGRVIIWTDRAELGTAGPGSGEPVGTVTSGLIHATPENLCSAEHDGFVCCMTADHTGDHVATGPDTVYATWPAEPDVDEVLPMPGGPNDRLSQAARPSIRFHVADGGSAETTNVTETHIGADGLFALVRFADANAQLFLRHRRDTIRATWNGRDWTVRDIDLHSTRDTTVHLGPLPGEPGAPDTKTPAYADLYARLPYLHDATAEEES</sequence>
<evidence type="ECO:0000313" key="3">
    <source>
        <dbReference type="EMBL" id="TWS23185.1"/>
    </source>
</evidence>
<feature type="region of interest" description="Disordered" evidence="2">
    <location>
        <begin position="93"/>
        <end position="119"/>
    </location>
</feature>
<dbReference type="OrthoDB" id="8527419at2"/>